<dbReference type="InterPro" id="IPR056147">
    <property type="entry name" value="NQRA_N"/>
</dbReference>
<sequence>MKLLVREGDRVKAGSPLFFDKANEEIIFTSPVSGVVEEVIKEEKGKLRHIVIKTDRGELMRLNISADQDL</sequence>
<organism evidence="2">
    <name type="scientific">termite gut metagenome</name>
    <dbReference type="NCBI Taxonomy" id="433724"/>
    <lineage>
        <taxon>unclassified sequences</taxon>
        <taxon>metagenomes</taxon>
        <taxon>organismal metagenomes</taxon>
    </lineage>
</organism>
<dbReference type="Pfam" id="PF05896">
    <property type="entry name" value="NQRA_N"/>
    <property type="match status" value="1"/>
</dbReference>
<feature type="domain" description="NqrA N-terminal barrel-sandwich hybrid" evidence="1">
    <location>
        <begin position="2"/>
        <end position="55"/>
    </location>
</feature>
<protein>
    <submittedName>
        <fullName evidence="2">Putative Na(+)-translocating NADH-quinone reductase subunit A</fullName>
    </submittedName>
</protein>
<proteinExistence type="predicted"/>
<dbReference type="GO" id="GO:0006814">
    <property type="term" value="P:sodium ion transport"/>
    <property type="evidence" value="ECO:0007669"/>
    <property type="project" value="InterPro"/>
</dbReference>
<dbReference type="SUPFAM" id="SSF51230">
    <property type="entry name" value="Single hybrid motif"/>
    <property type="match status" value="1"/>
</dbReference>
<accession>S0DDP9</accession>
<dbReference type="GO" id="GO:0016655">
    <property type="term" value="F:oxidoreductase activity, acting on NAD(P)H, quinone or similar compound as acceptor"/>
    <property type="evidence" value="ECO:0007669"/>
    <property type="project" value="InterPro"/>
</dbReference>
<evidence type="ECO:0000313" key="2">
    <source>
        <dbReference type="EMBL" id="CCO21172.1"/>
    </source>
</evidence>
<dbReference type="PANTHER" id="PTHR37839:SF1">
    <property type="entry name" value="NA(+)-TRANSLOCATING NADH-QUINONE REDUCTASE SUBUNIT A"/>
    <property type="match status" value="1"/>
</dbReference>
<dbReference type="EMBL" id="HF548287">
    <property type="protein sequence ID" value="CCO21172.1"/>
    <property type="molecule type" value="Genomic_DNA"/>
</dbReference>
<gene>
    <name evidence="2" type="ORF">BN138_360</name>
</gene>
<reference evidence="2" key="1">
    <citation type="submission" date="2012-10" db="EMBL/GenBank/DDBJ databases">
        <authorList>
            <person name="Sandrine L."/>
        </authorList>
    </citation>
    <scope>NUCLEOTIDE SEQUENCE</scope>
</reference>
<dbReference type="AlphaFoldDB" id="S0DDP9"/>
<evidence type="ECO:0000259" key="1">
    <source>
        <dbReference type="Pfam" id="PF05896"/>
    </source>
</evidence>
<reference evidence="2" key="2">
    <citation type="journal article" date="2013" name="Biotechnol. Biofuels">
        <title>Mining for hemicellulases in the fungus-growing termite Pseudacanthotermes militaris using functional metagenomics.</title>
        <authorList>
            <person name="Bastien G."/>
            <person name="Arnal G."/>
            <person name="Bozonnet S."/>
            <person name="Laguerre S."/>
            <person name="Ferreira F."/>
            <person name="Faure R."/>
            <person name="Henrissat B."/>
            <person name="Lefevre F."/>
            <person name="Robe P."/>
            <person name="Bouchez O."/>
            <person name="Noirot C."/>
            <person name="Dumon C."/>
            <person name="O'Donohue M."/>
        </authorList>
    </citation>
    <scope>NUCLEOTIDE SEQUENCE</scope>
</reference>
<name>S0DDP9_9ZZZZ</name>
<dbReference type="InterPro" id="IPR011053">
    <property type="entry name" value="Single_hybrid_motif"/>
</dbReference>
<dbReference type="Gene3D" id="2.40.50.100">
    <property type="match status" value="1"/>
</dbReference>
<dbReference type="InterPro" id="IPR008703">
    <property type="entry name" value="NqrA"/>
</dbReference>
<dbReference type="PANTHER" id="PTHR37839">
    <property type="entry name" value="NA(+)-TRANSLOCATING NADH-QUINONE REDUCTASE SUBUNIT A"/>
    <property type="match status" value="1"/>
</dbReference>